<evidence type="ECO:0000256" key="1">
    <source>
        <dbReference type="SAM" id="MobiDB-lite"/>
    </source>
</evidence>
<evidence type="ECO:0000313" key="2">
    <source>
        <dbReference type="EnsemblMetazoa" id="XP_020900124.1"/>
    </source>
</evidence>
<dbReference type="Proteomes" id="UP000887567">
    <property type="component" value="Unplaced"/>
</dbReference>
<dbReference type="GeneID" id="110238782"/>
<proteinExistence type="predicted"/>
<reference evidence="2" key="1">
    <citation type="submission" date="2022-11" db="UniProtKB">
        <authorList>
            <consortium name="EnsemblMetazoa"/>
        </authorList>
    </citation>
    <scope>IDENTIFICATION</scope>
</reference>
<sequence length="130" mass="15325">MKDKIAEIDVQKALIKQLKEKDSFSVIKKKKKNTEASFKLKKRKSLDEKDDSMTLDKPDVPKKKHKDNKQDNSVQRPLRPPPKVVEFEERGKSKQENRQKDKVSNEKDNDDISYDDFMEIARDVKEFGFQ</sequence>
<name>A0A913X7K0_EXADI</name>
<dbReference type="EnsemblMetazoa" id="XM_021044465.2">
    <property type="protein sequence ID" value="XP_020900124.1"/>
    <property type="gene ID" value="LOC110238782"/>
</dbReference>
<dbReference type="RefSeq" id="XP_020900124.1">
    <property type="nucleotide sequence ID" value="XM_021044465.2"/>
</dbReference>
<organism evidence="2 3">
    <name type="scientific">Exaiptasia diaphana</name>
    <name type="common">Tropical sea anemone</name>
    <name type="synonym">Aiptasia pulchella</name>
    <dbReference type="NCBI Taxonomy" id="2652724"/>
    <lineage>
        <taxon>Eukaryota</taxon>
        <taxon>Metazoa</taxon>
        <taxon>Cnidaria</taxon>
        <taxon>Anthozoa</taxon>
        <taxon>Hexacorallia</taxon>
        <taxon>Actiniaria</taxon>
        <taxon>Aiptasiidae</taxon>
        <taxon>Exaiptasia</taxon>
    </lineage>
</organism>
<accession>A0A913X7K0</accession>
<feature type="compositionally biased region" description="Basic and acidic residues" evidence="1">
    <location>
        <begin position="85"/>
        <end position="107"/>
    </location>
</feature>
<dbReference type="AlphaFoldDB" id="A0A913X7K0"/>
<protein>
    <submittedName>
        <fullName evidence="2">Uncharacterized protein</fullName>
    </submittedName>
</protein>
<feature type="compositionally biased region" description="Basic and acidic residues" evidence="1">
    <location>
        <begin position="45"/>
        <end position="61"/>
    </location>
</feature>
<evidence type="ECO:0000313" key="3">
    <source>
        <dbReference type="Proteomes" id="UP000887567"/>
    </source>
</evidence>
<feature type="region of interest" description="Disordered" evidence="1">
    <location>
        <begin position="37"/>
        <end position="115"/>
    </location>
</feature>
<dbReference type="KEGG" id="epa:110238782"/>
<keyword evidence="3" id="KW-1185">Reference proteome</keyword>